<keyword evidence="1" id="KW-0472">Membrane</keyword>
<keyword evidence="1" id="KW-0812">Transmembrane</keyword>
<proteinExistence type="predicted"/>
<keyword evidence="2" id="KW-0732">Signal</keyword>
<evidence type="ECO:0000256" key="1">
    <source>
        <dbReference type="SAM" id="Phobius"/>
    </source>
</evidence>
<evidence type="ECO:0008006" key="5">
    <source>
        <dbReference type="Google" id="ProtNLM"/>
    </source>
</evidence>
<dbReference type="EMBL" id="CP012672">
    <property type="protein sequence ID" value="AUX32192.1"/>
    <property type="molecule type" value="Genomic_DNA"/>
</dbReference>
<evidence type="ECO:0000256" key="2">
    <source>
        <dbReference type="SAM" id="SignalP"/>
    </source>
</evidence>
<feature type="signal peptide" evidence="2">
    <location>
        <begin position="1"/>
        <end position="34"/>
    </location>
</feature>
<dbReference type="AlphaFoldDB" id="A0A4V0NG75"/>
<evidence type="ECO:0000313" key="3">
    <source>
        <dbReference type="EMBL" id="AUX32192.1"/>
    </source>
</evidence>
<dbReference type="RefSeq" id="WP_129575841.1">
    <property type="nucleotide sequence ID" value="NZ_CP012672.1"/>
</dbReference>
<reference evidence="3 4" key="1">
    <citation type="submission" date="2015-09" db="EMBL/GenBank/DDBJ databases">
        <title>Sorangium comparison.</title>
        <authorList>
            <person name="Zaburannyi N."/>
            <person name="Bunk B."/>
            <person name="Overmann J."/>
            <person name="Mueller R."/>
        </authorList>
    </citation>
    <scope>NUCLEOTIDE SEQUENCE [LARGE SCALE GENOMIC DNA]</scope>
    <source>
        <strain evidence="3 4">So ce836</strain>
    </source>
</reference>
<evidence type="ECO:0000313" key="4">
    <source>
        <dbReference type="Proteomes" id="UP000295497"/>
    </source>
</evidence>
<gene>
    <name evidence="3" type="ORF">SOCE836_043290</name>
</gene>
<name>A0A4V0NG75_SORCE</name>
<organism evidence="3 4">
    <name type="scientific">Sorangium cellulosum</name>
    <name type="common">Polyangium cellulosum</name>
    <dbReference type="NCBI Taxonomy" id="56"/>
    <lineage>
        <taxon>Bacteria</taxon>
        <taxon>Pseudomonadati</taxon>
        <taxon>Myxococcota</taxon>
        <taxon>Polyangia</taxon>
        <taxon>Polyangiales</taxon>
        <taxon>Polyangiaceae</taxon>
        <taxon>Sorangium</taxon>
    </lineage>
</organism>
<feature type="transmembrane region" description="Helical" evidence="1">
    <location>
        <begin position="281"/>
        <end position="302"/>
    </location>
</feature>
<accession>A0A4V0NG75</accession>
<dbReference type="Gene3D" id="1.25.40.10">
    <property type="entry name" value="Tetratricopeptide repeat domain"/>
    <property type="match status" value="1"/>
</dbReference>
<feature type="chain" id="PRO_5020310336" description="PEGA domain-containing protein" evidence="2">
    <location>
        <begin position="35"/>
        <end position="337"/>
    </location>
</feature>
<dbReference type="Proteomes" id="UP000295497">
    <property type="component" value="Chromosome"/>
</dbReference>
<dbReference type="InterPro" id="IPR011990">
    <property type="entry name" value="TPR-like_helical_dom_sf"/>
</dbReference>
<sequence>MTTTRKRPVRFVLSTAQLLLPIALVTLCAAPARAEEAPPGPWHQGVSEERKQRAQALFEEARELHRRAMLAEARAKYEEALAIWEQPELRLYLGRVLKLMGLPLLAHENLRLALRWGPGSLDAEKEQEARAAMRALAERELAAIRIRCDEPGAVVLMDGQPWFVGPGAERRMVMPGEHVITAKKRGYFTVVKPILVFAGQEASGQIALSADTVVGRPRWATWLPWATLGAGAALGVAGGALMRHAAAEQRATDGRLQARCDPSCKPFASDAYDGTDLENGLGIGALLVGGAAVITGTVLLFVNGPEAHRTPDRGGVKIELRPAASPDAAALSARLVF</sequence>
<keyword evidence="1" id="KW-1133">Transmembrane helix</keyword>
<protein>
    <recommendedName>
        <fullName evidence="5">PEGA domain-containing protein</fullName>
    </recommendedName>
</protein>
<dbReference type="SUPFAM" id="SSF48452">
    <property type="entry name" value="TPR-like"/>
    <property type="match status" value="1"/>
</dbReference>